<organism evidence="2 3">
    <name type="scientific">Dyella kyungheensis</name>
    <dbReference type="NCBI Taxonomy" id="1242174"/>
    <lineage>
        <taxon>Bacteria</taxon>
        <taxon>Pseudomonadati</taxon>
        <taxon>Pseudomonadota</taxon>
        <taxon>Gammaproteobacteria</taxon>
        <taxon>Lysobacterales</taxon>
        <taxon>Rhodanobacteraceae</taxon>
        <taxon>Dyella</taxon>
    </lineage>
</organism>
<comment type="caution">
    <text evidence="2">The sequence shown here is derived from an EMBL/GenBank/DDBJ whole genome shotgun (WGS) entry which is preliminary data.</text>
</comment>
<dbReference type="InterPro" id="IPR011059">
    <property type="entry name" value="Metal-dep_hydrolase_composite"/>
</dbReference>
<feature type="domain" description="Amidohydrolase-related" evidence="1">
    <location>
        <begin position="342"/>
        <end position="441"/>
    </location>
</feature>
<dbReference type="Gene3D" id="1.20.58.520">
    <property type="entry name" value="Amidohydrolase"/>
    <property type="match status" value="1"/>
</dbReference>
<reference evidence="2 3" key="1">
    <citation type="submission" date="2020-10" db="EMBL/GenBank/DDBJ databases">
        <title>Phylogeny of dyella-like bacteria.</title>
        <authorList>
            <person name="Fu J."/>
        </authorList>
    </citation>
    <scope>NUCLEOTIDE SEQUENCE [LARGE SCALE GENOMIC DNA]</scope>
    <source>
        <strain evidence="2 3">THG-B117</strain>
    </source>
</reference>
<keyword evidence="3" id="KW-1185">Reference proteome</keyword>
<dbReference type="Gene3D" id="3.40.50.10910">
    <property type="entry name" value="Amidohydrolase"/>
    <property type="match status" value="1"/>
</dbReference>
<dbReference type="Pfam" id="PF01979">
    <property type="entry name" value="Amidohydro_1"/>
    <property type="match status" value="1"/>
</dbReference>
<sequence length="469" mass="50705">MGAVLLAWTFVSQAAPAHPRPSIAITDVTIVDVEQGRLLGPRTVLVDDGRIVAIRMPRDAAISASAQRVDGRGRFLMPGLVDMHVHLFNLSSRRPPNDWSFPMYVANGVLGVRDMRADAATMLLVDRWRKAVGDGELIAPRILADGIAVHGKSPEDATRQVDAAADAGAEFIKVFSDVPVSHWRAILTAAQSRSLPVVGHVPAGVPLLEAAKAGQRSDEHLMQAYEACSTIEATLLAEREGLDGDALTARSEEQEARTLNAFDMSTCRRVSRQLALTGQVQVPTLVLADEDTLGNGANPGADPRWRYLRADERTRWERFLAGYTAKDAALAKQRWPIARQIVSAMHQAGVTVMAGTDAPMPGVYPGFALLEELQLLVEAGLTPFDVLRSATLEPARFLGIADTSGSLAVGKRADLVLLDADPSKDIGNTRRIRAVVLDGRLLRRADLDALLEQAARSQAPPHQALDRKH</sequence>
<dbReference type="Proteomes" id="UP001430065">
    <property type="component" value="Unassembled WGS sequence"/>
</dbReference>
<dbReference type="Gene3D" id="3.30.110.90">
    <property type="entry name" value="Amidohydrolase"/>
    <property type="match status" value="2"/>
</dbReference>
<evidence type="ECO:0000313" key="2">
    <source>
        <dbReference type="EMBL" id="MBM7123681.1"/>
    </source>
</evidence>
<dbReference type="SUPFAM" id="SSF51338">
    <property type="entry name" value="Composite domain of metallo-dependent hydrolases"/>
    <property type="match status" value="1"/>
</dbReference>
<dbReference type="EMBL" id="JADIKC010000015">
    <property type="protein sequence ID" value="MBM7123681.1"/>
    <property type="molecule type" value="Genomic_DNA"/>
</dbReference>
<dbReference type="InterPro" id="IPR032466">
    <property type="entry name" value="Metal_Hydrolase"/>
</dbReference>
<dbReference type="PANTHER" id="PTHR43135:SF3">
    <property type="entry name" value="ALPHA-D-RIBOSE 1-METHYLPHOSPHONATE 5-TRIPHOSPHATE DIPHOSPHATASE"/>
    <property type="match status" value="1"/>
</dbReference>
<dbReference type="PANTHER" id="PTHR43135">
    <property type="entry name" value="ALPHA-D-RIBOSE 1-METHYLPHOSPHONATE 5-TRIPHOSPHATE DIPHOSPHATASE"/>
    <property type="match status" value="1"/>
</dbReference>
<dbReference type="Gene3D" id="2.30.40.10">
    <property type="entry name" value="Urease, subunit C, domain 1"/>
    <property type="match status" value="2"/>
</dbReference>
<dbReference type="RefSeq" id="WP_204638202.1">
    <property type="nucleotide sequence ID" value="NZ_JADIKC010000015.1"/>
</dbReference>
<dbReference type="SUPFAM" id="SSF51556">
    <property type="entry name" value="Metallo-dependent hydrolases"/>
    <property type="match status" value="1"/>
</dbReference>
<name>A0ABS2JXD7_9GAMM</name>
<dbReference type="InterPro" id="IPR051781">
    <property type="entry name" value="Metallo-dep_Hydrolase"/>
</dbReference>
<gene>
    <name evidence="2" type="ORF">ISP20_21125</name>
</gene>
<accession>A0ABS2JXD7</accession>
<protein>
    <submittedName>
        <fullName evidence="2">Amidohydrolase family protein</fullName>
    </submittedName>
</protein>
<proteinExistence type="predicted"/>
<evidence type="ECO:0000259" key="1">
    <source>
        <dbReference type="Pfam" id="PF01979"/>
    </source>
</evidence>
<evidence type="ECO:0000313" key="3">
    <source>
        <dbReference type="Proteomes" id="UP001430065"/>
    </source>
</evidence>
<dbReference type="InterPro" id="IPR006680">
    <property type="entry name" value="Amidohydro-rel"/>
</dbReference>